<dbReference type="EMBL" id="JAVHUY010000053">
    <property type="protein sequence ID" value="MDQ7910216.1"/>
    <property type="molecule type" value="Genomic_DNA"/>
</dbReference>
<sequence length="138" mass="14717">MNPVPTTNPVQVLRNAADYLEANGWTQLAFFRFAGGEPPAACSAGAIQIAVTGGPVDVFADNYRQNPANSRQFAAVLEAIDVLVSHLRREHHTAALTSMFAASALARWNDRTGRTLAEVVTAMREAADRHDTAGGGAR</sequence>
<comment type="caution">
    <text evidence="1">The sequence shown here is derived from an EMBL/GenBank/DDBJ whole genome shotgun (WGS) entry which is preliminary data.</text>
</comment>
<name>A0ABU0ZT50_9ACTN</name>
<gene>
    <name evidence="1" type="ORF">RB614_37545</name>
</gene>
<protein>
    <submittedName>
        <fullName evidence="1">Uncharacterized protein</fullName>
    </submittedName>
</protein>
<evidence type="ECO:0000313" key="2">
    <source>
        <dbReference type="Proteomes" id="UP001230908"/>
    </source>
</evidence>
<dbReference type="InterPro" id="IPR045677">
    <property type="entry name" value="DUF6197"/>
</dbReference>
<dbReference type="Proteomes" id="UP001230908">
    <property type="component" value="Unassembled WGS sequence"/>
</dbReference>
<keyword evidence="2" id="KW-1185">Reference proteome</keyword>
<evidence type="ECO:0000313" key="1">
    <source>
        <dbReference type="EMBL" id="MDQ7910216.1"/>
    </source>
</evidence>
<dbReference type="RefSeq" id="WP_308717466.1">
    <property type="nucleotide sequence ID" value="NZ_JAVHUY010000053.1"/>
</dbReference>
<reference evidence="1 2" key="1">
    <citation type="submission" date="2023-08" db="EMBL/GenBank/DDBJ databases">
        <title>Phytohabitans sansha sp. nov., isolated from marine sediment.</title>
        <authorList>
            <person name="Zhao Y."/>
            <person name="Yi K."/>
        </authorList>
    </citation>
    <scope>NUCLEOTIDE SEQUENCE [LARGE SCALE GENOMIC DNA]</scope>
    <source>
        <strain evidence="1 2">ZYX-F-186</strain>
    </source>
</reference>
<accession>A0ABU0ZT50</accession>
<dbReference type="Pfam" id="PF19698">
    <property type="entry name" value="DUF6197"/>
    <property type="match status" value="1"/>
</dbReference>
<organism evidence="1 2">
    <name type="scientific">Phytohabitans maris</name>
    <dbReference type="NCBI Taxonomy" id="3071409"/>
    <lineage>
        <taxon>Bacteria</taxon>
        <taxon>Bacillati</taxon>
        <taxon>Actinomycetota</taxon>
        <taxon>Actinomycetes</taxon>
        <taxon>Micromonosporales</taxon>
        <taxon>Micromonosporaceae</taxon>
    </lineage>
</organism>
<proteinExistence type="predicted"/>